<dbReference type="InterPro" id="IPR007080">
    <property type="entry name" value="RNA_pol_Rpb1_1"/>
</dbReference>
<accession>A0A9P1CJY7</accession>
<sequence>MACILRVLLQTRLQSPAEIRSLARVKHGSGGLAKVEENGQVLHPFDFKYGTDEWIAVPDGLYCERIFGNRRTYKRRDKTGYIELAWPAAHVWFSGNGKLGKAARMLGCRASSIFSLRQCLSDLFLGEWVAPSLGPLHEDPLTQGPKVPAIGSPVAAAHAPVLRSMRIADEEALDCAETLSAEELALSREEYTMGKLLKAVCNGLPPDAAAIRETAHRVLAVAQSAAYSDIDIRVLVRAICLGRELPRLVQQLVNILQSSQDAKSQTEPAFDTMEARSESVDFRSVLVSIAIESLTKLGLSDDQAVDLLVTGLSPDSRPDAYCGRFQQAAQEDFYRFWRSLATPNFGGDLEATLDDVLQAVRSQVKLEDATRAASACKKLLNQCLAALDVASHALTPRSNFEENANTVTGGGASGARLRRYTARKQELFWYDPALAPAAFHVQDIERLAESLPGHPAESSVCSENGFEEPKAAPASKRRRLTRPMEHKHKNSRRKRAIYYRGQTKKAPLRWNLPMQDATRPGCAGGMRPLKKGEVIKSNPTLWARFAATRPRPSAAAAPIPANMEAEGSLYVGCGGAALRQVLCDIEPAATLQRLVWDISRLDDAQKACEISPGARLNLCLVSAEKLESRFGASAESRSKHLLERRDVMESVVAKHQLPEWCIFTSFPVLPPDLRTRSPNAPEEHPDDLNTMYKDLLAASRNLEICIAERQSAGLLRYRKAVLQVAVDSVIDNGRMNKPKEKGSGEPFESVAKRLKGKQGRMRSNMLGKRVNYSARTASTSDIQKIREKLLLASFASTCSLDF</sequence>
<dbReference type="Gene3D" id="2.40.40.20">
    <property type="match status" value="1"/>
</dbReference>
<reference evidence="11 12" key="2">
    <citation type="submission" date="2024-05" db="EMBL/GenBank/DDBJ databases">
        <authorList>
            <person name="Chen Y."/>
            <person name="Shah S."/>
            <person name="Dougan E. K."/>
            <person name="Thang M."/>
            <person name="Chan C."/>
        </authorList>
    </citation>
    <scope>NUCLEOTIDE SEQUENCE [LARGE SCALE GENOMIC DNA]</scope>
</reference>
<comment type="catalytic activity">
    <reaction evidence="6 7">
        <text>RNA(n) + a ribonucleoside 5'-triphosphate = RNA(n+1) + diphosphate</text>
        <dbReference type="Rhea" id="RHEA:21248"/>
        <dbReference type="Rhea" id="RHEA-COMP:14527"/>
        <dbReference type="Rhea" id="RHEA-COMP:17342"/>
        <dbReference type="ChEBI" id="CHEBI:33019"/>
        <dbReference type="ChEBI" id="CHEBI:61557"/>
        <dbReference type="ChEBI" id="CHEBI:140395"/>
        <dbReference type="EC" id="2.7.7.6"/>
    </reaction>
</comment>
<dbReference type="Pfam" id="PF04997">
    <property type="entry name" value="RNA_pol_Rpb1_1"/>
    <property type="match status" value="1"/>
</dbReference>
<reference evidence="10" key="1">
    <citation type="submission" date="2022-10" db="EMBL/GenBank/DDBJ databases">
        <authorList>
            <person name="Chen Y."/>
            <person name="Dougan E. K."/>
            <person name="Chan C."/>
            <person name="Rhodes N."/>
            <person name="Thang M."/>
        </authorList>
    </citation>
    <scope>NUCLEOTIDE SEQUENCE</scope>
</reference>
<feature type="region of interest" description="Disordered" evidence="8">
    <location>
        <begin position="453"/>
        <end position="494"/>
    </location>
</feature>
<dbReference type="OrthoDB" id="35661at2759"/>
<gene>
    <name evidence="10" type="ORF">C1SCF055_LOCUS20403</name>
</gene>
<dbReference type="GO" id="GO:0003899">
    <property type="term" value="F:DNA-directed RNA polymerase activity"/>
    <property type="evidence" value="ECO:0007669"/>
    <property type="project" value="UniProtKB-EC"/>
</dbReference>
<evidence type="ECO:0000256" key="8">
    <source>
        <dbReference type="SAM" id="MobiDB-lite"/>
    </source>
</evidence>
<feature type="domain" description="RNA polymerase N-terminal" evidence="9">
    <location>
        <begin position="659"/>
        <end position="797"/>
    </location>
</feature>
<dbReference type="AlphaFoldDB" id="A0A9P1CJY7"/>
<dbReference type="InterPro" id="IPR045867">
    <property type="entry name" value="DNA-dir_RpoC_beta_prime"/>
</dbReference>
<organism evidence="10">
    <name type="scientific">Cladocopium goreaui</name>
    <dbReference type="NCBI Taxonomy" id="2562237"/>
    <lineage>
        <taxon>Eukaryota</taxon>
        <taxon>Sar</taxon>
        <taxon>Alveolata</taxon>
        <taxon>Dinophyceae</taxon>
        <taxon>Suessiales</taxon>
        <taxon>Symbiodiniaceae</taxon>
        <taxon>Cladocopium</taxon>
    </lineage>
</organism>
<dbReference type="GO" id="GO:0006351">
    <property type="term" value="P:DNA-templated transcription"/>
    <property type="evidence" value="ECO:0007669"/>
    <property type="project" value="InterPro"/>
</dbReference>
<evidence type="ECO:0000256" key="7">
    <source>
        <dbReference type="RuleBase" id="RU004279"/>
    </source>
</evidence>
<evidence type="ECO:0000313" key="10">
    <source>
        <dbReference type="EMBL" id="CAI3993677.1"/>
    </source>
</evidence>
<name>A0A9P1CJY7_9DINO</name>
<evidence type="ECO:0000313" key="11">
    <source>
        <dbReference type="EMBL" id="CAL4780989.1"/>
    </source>
</evidence>
<keyword evidence="2 7" id="KW-0240">DNA-directed RNA polymerase</keyword>
<dbReference type="SMART" id="SM00663">
    <property type="entry name" value="RPOLA_N"/>
    <property type="match status" value="1"/>
</dbReference>
<evidence type="ECO:0000256" key="6">
    <source>
        <dbReference type="ARBA" id="ARBA00048552"/>
    </source>
</evidence>
<dbReference type="PANTHER" id="PTHR19376">
    <property type="entry name" value="DNA-DIRECTED RNA POLYMERASE"/>
    <property type="match status" value="1"/>
</dbReference>
<evidence type="ECO:0000256" key="4">
    <source>
        <dbReference type="ARBA" id="ARBA00022695"/>
    </source>
</evidence>
<dbReference type="SUPFAM" id="SSF64484">
    <property type="entry name" value="beta and beta-prime subunits of DNA dependent RNA-polymerase"/>
    <property type="match status" value="2"/>
</dbReference>
<dbReference type="GO" id="GO:0000428">
    <property type="term" value="C:DNA-directed RNA polymerase complex"/>
    <property type="evidence" value="ECO:0007669"/>
    <property type="project" value="UniProtKB-KW"/>
</dbReference>
<dbReference type="EC" id="2.7.7.6" evidence="7"/>
<comment type="caution">
    <text evidence="10">The sequence shown here is derived from an EMBL/GenBank/DDBJ whole genome shotgun (WGS) entry which is preliminary data.</text>
</comment>
<evidence type="ECO:0000259" key="9">
    <source>
        <dbReference type="SMART" id="SM00663"/>
    </source>
</evidence>
<proteinExistence type="inferred from homology"/>
<keyword evidence="3 7" id="KW-0808">Transferase</keyword>
<feature type="compositionally biased region" description="Basic residues" evidence="8">
    <location>
        <begin position="475"/>
        <end position="494"/>
    </location>
</feature>
<comment type="similarity">
    <text evidence="7">Belongs to the RNA polymerase beta' chain family.</text>
</comment>
<keyword evidence="4 7" id="KW-0548">Nucleotidyltransferase</keyword>
<keyword evidence="5 7" id="KW-0804">Transcription</keyword>
<protein>
    <recommendedName>
        <fullName evidence="7">DNA-directed RNA polymerase subunit</fullName>
        <ecNumber evidence="7">2.7.7.6</ecNumber>
    </recommendedName>
</protein>
<dbReference type="EMBL" id="CAMXCT030001860">
    <property type="protein sequence ID" value="CAL4780989.1"/>
    <property type="molecule type" value="Genomic_DNA"/>
</dbReference>
<comment type="function">
    <text evidence="1 7">DNA-dependent RNA polymerase catalyzes the transcription of DNA into RNA using the four ribonucleoside triphosphates as substrates.</text>
</comment>
<dbReference type="EMBL" id="CAMXCT020001860">
    <property type="protein sequence ID" value="CAL1147052.1"/>
    <property type="molecule type" value="Genomic_DNA"/>
</dbReference>
<evidence type="ECO:0000256" key="3">
    <source>
        <dbReference type="ARBA" id="ARBA00022679"/>
    </source>
</evidence>
<keyword evidence="12" id="KW-1185">Reference proteome</keyword>
<evidence type="ECO:0000256" key="1">
    <source>
        <dbReference type="ARBA" id="ARBA00004026"/>
    </source>
</evidence>
<dbReference type="Proteomes" id="UP001152797">
    <property type="component" value="Unassembled WGS sequence"/>
</dbReference>
<evidence type="ECO:0000256" key="2">
    <source>
        <dbReference type="ARBA" id="ARBA00022478"/>
    </source>
</evidence>
<evidence type="ECO:0000256" key="5">
    <source>
        <dbReference type="ARBA" id="ARBA00023163"/>
    </source>
</evidence>
<dbReference type="InterPro" id="IPR006592">
    <property type="entry name" value="RNA_pol_N"/>
</dbReference>
<dbReference type="EMBL" id="CAMXCT010001860">
    <property type="protein sequence ID" value="CAI3993677.1"/>
    <property type="molecule type" value="Genomic_DNA"/>
</dbReference>
<dbReference type="GO" id="GO:0003677">
    <property type="term" value="F:DNA binding"/>
    <property type="evidence" value="ECO:0007669"/>
    <property type="project" value="InterPro"/>
</dbReference>
<dbReference type="PANTHER" id="PTHR19376:SF54">
    <property type="entry name" value="DNA-DIRECTED RNA POLYMERASE SUBUNIT BETA"/>
    <property type="match status" value="1"/>
</dbReference>
<evidence type="ECO:0000313" key="12">
    <source>
        <dbReference type="Proteomes" id="UP001152797"/>
    </source>
</evidence>